<dbReference type="PANTHER" id="PTHR16056">
    <property type="entry name" value="REGULATOR OF MICROTUBULE DYNAMICS PROTEIN"/>
    <property type="match status" value="1"/>
</dbReference>
<dbReference type="InterPro" id="IPR011990">
    <property type="entry name" value="TPR-like_helical_dom_sf"/>
</dbReference>
<evidence type="ECO:0008006" key="3">
    <source>
        <dbReference type="Google" id="ProtNLM"/>
    </source>
</evidence>
<dbReference type="InterPro" id="IPR049039">
    <property type="entry name" value="RMD1-3_a_helical_rpt"/>
</dbReference>
<dbReference type="Proteomes" id="UP000053676">
    <property type="component" value="Unassembled WGS sequence"/>
</dbReference>
<dbReference type="GO" id="GO:0005876">
    <property type="term" value="C:spindle microtubule"/>
    <property type="evidence" value="ECO:0007669"/>
    <property type="project" value="TreeGrafter"/>
</dbReference>
<dbReference type="OMA" id="FCYTVAS"/>
<dbReference type="PANTHER" id="PTHR16056:SF36">
    <property type="entry name" value="TETRATRICOPEPTIDE REPEAT PROTEIN"/>
    <property type="match status" value="1"/>
</dbReference>
<organism evidence="1 2">
    <name type="scientific">Necator americanus</name>
    <name type="common">Human hookworm</name>
    <dbReference type="NCBI Taxonomy" id="51031"/>
    <lineage>
        <taxon>Eukaryota</taxon>
        <taxon>Metazoa</taxon>
        <taxon>Ecdysozoa</taxon>
        <taxon>Nematoda</taxon>
        <taxon>Chromadorea</taxon>
        <taxon>Rhabditida</taxon>
        <taxon>Rhabditina</taxon>
        <taxon>Rhabditomorpha</taxon>
        <taxon>Strongyloidea</taxon>
        <taxon>Ancylostomatidae</taxon>
        <taxon>Bunostominae</taxon>
        <taxon>Necator</taxon>
    </lineage>
</organism>
<dbReference type="SUPFAM" id="SSF48452">
    <property type="entry name" value="TPR-like"/>
    <property type="match status" value="1"/>
</dbReference>
<dbReference type="OrthoDB" id="512473at2759"/>
<dbReference type="AlphaFoldDB" id="W2TW42"/>
<evidence type="ECO:0000313" key="2">
    <source>
        <dbReference type="Proteomes" id="UP000053676"/>
    </source>
</evidence>
<name>W2TW42_NECAM</name>
<keyword evidence="2" id="KW-1185">Reference proteome</keyword>
<protein>
    <recommendedName>
        <fullName evidence="3">Tetratricopeptide repeat protein</fullName>
    </recommendedName>
</protein>
<proteinExistence type="predicted"/>
<dbReference type="Gene3D" id="1.25.40.10">
    <property type="entry name" value="Tetratricopeptide repeat domain"/>
    <property type="match status" value="1"/>
</dbReference>
<dbReference type="GO" id="GO:0008017">
    <property type="term" value="F:microtubule binding"/>
    <property type="evidence" value="ECO:0007669"/>
    <property type="project" value="TreeGrafter"/>
</dbReference>
<reference evidence="2" key="1">
    <citation type="journal article" date="2014" name="Nat. Genet.">
        <title>Genome of the human hookworm Necator americanus.</title>
        <authorList>
            <person name="Tang Y.T."/>
            <person name="Gao X."/>
            <person name="Rosa B.A."/>
            <person name="Abubucker S."/>
            <person name="Hallsworth-Pepin K."/>
            <person name="Martin J."/>
            <person name="Tyagi R."/>
            <person name="Heizer E."/>
            <person name="Zhang X."/>
            <person name="Bhonagiri-Palsikar V."/>
            <person name="Minx P."/>
            <person name="Warren W.C."/>
            <person name="Wang Q."/>
            <person name="Zhan B."/>
            <person name="Hotez P.J."/>
            <person name="Sternberg P.W."/>
            <person name="Dougall A."/>
            <person name="Gaze S.T."/>
            <person name="Mulvenna J."/>
            <person name="Sotillo J."/>
            <person name="Ranganathan S."/>
            <person name="Rabelo E.M."/>
            <person name="Wilson R.K."/>
            <person name="Felgner P.L."/>
            <person name="Bethony J."/>
            <person name="Hawdon J.M."/>
            <person name="Gasser R.B."/>
            <person name="Loukas A."/>
            <person name="Mitreva M."/>
        </authorList>
    </citation>
    <scope>NUCLEOTIDE SEQUENCE [LARGE SCALE GENOMIC DNA]</scope>
</reference>
<evidence type="ECO:0000313" key="1">
    <source>
        <dbReference type="EMBL" id="ETN85889.1"/>
    </source>
</evidence>
<dbReference type="GO" id="GO:0005739">
    <property type="term" value="C:mitochondrion"/>
    <property type="evidence" value="ECO:0007669"/>
    <property type="project" value="TreeGrafter"/>
</dbReference>
<dbReference type="STRING" id="51031.W2TW42"/>
<gene>
    <name evidence="1" type="ORF">NECAME_16596</name>
</gene>
<dbReference type="KEGG" id="nai:NECAME_16596"/>
<sequence length="226" mass="26272">MIVMSRYICSLCGNHHLRLSDMTPTVESFYREIDELVDEYKCREAYTKLESLVDFIDDKAEWHRRCAEVCYMISNMEEKDQERVEWLKKGRKHALDAHELNPSSIEILKILCSTTGRLAEESGVRDKINLGFEFKAHLDRAVELDPTSFEILHMRGRFAYQAEQLCPGITENRLYIGRVLHAKGEYTAAKKWLIEAAHATCDDDEPVEREHIAAARALLLHRVYQK</sequence>
<dbReference type="GO" id="GO:0097431">
    <property type="term" value="C:mitotic spindle pole"/>
    <property type="evidence" value="ECO:0007669"/>
    <property type="project" value="TreeGrafter"/>
</dbReference>
<accession>W2TW42</accession>
<dbReference type="Pfam" id="PF21033">
    <property type="entry name" value="RMD1-3"/>
    <property type="match status" value="1"/>
</dbReference>
<dbReference type="EMBL" id="KI657652">
    <property type="protein sequence ID" value="ETN85889.1"/>
    <property type="molecule type" value="Genomic_DNA"/>
</dbReference>